<evidence type="ECO:0000313" key="2">
    <source>
        <dbReference type="EMBL" id="OIJ62769.1"/>
    </source>
</evidence>
<proteinExistence type="predicted"/>
<name>A0A1J4NK54_9ACTN</name>
<protein>
    <submittedName>
        <fullName evidence="2">Uncharacterized protein</fullName>
    </submittedName>
</protein>
<dbReference type="AlphaFoldDB" id="A0A1J4NK54"/>
<dbReference type="EMBL" id="LAVA02000140">
    <property type="protein sequence ID" value="OIJ62769.1"/>
    <property type="molecule type" value="Genomic_DNA"/>
</dbReference>
<reference evidence="2" key="1">
    <citation type="submission" date="2016-10" db="EMBL/GenBank/DDBJ databases">
        <title>Genome sequence of Streptomyces mangrovisoli MUSC 149.</title>
        <authorList>
            <person name="Lee L.-H."/>
            <person name="Ser H.-L."/>
        </authorList>
    </citation>
    <scope>NUCLEOTIDE SEQUENCE [LARGE SCALE GENOMIC DNA]</scope>
    <source>
        <strain evidence="2">MUSC 149</strain>
    </source>
</reference>
<evidence type="ECO:0000256" key="1">
    <source>
        <dbReference type="SAM" id="MobiDB-lite"/>
    </source>
</evidence>
<sequence length="214" mass="23856">MLTAVLYCLQFSRELGDAEVERIARTVLDRPFSDLTAEEQYADLEAALATDDWERDLAWQPHDAASVRQFLRRLLARLDALRPWAEPPYRALGLDRWHAYRCGTPLAHVRLRAPSQDVLHARLRTVPDDPHGLRAVVLRLRSGDEVALVAAPLPDGYDAVLLAVAPHRPAAEVTEAFVTHTGCPPDRVTPARRRPRALGGGWRGPLPPGVTPRR</sequence>
<feature type="region of interest" description="Disordered" evidence="1">
    <location>
        <begin position="186"/>
        <end position="214"/>
    </location>
</feature>
<dbReference type="Proteomes" id="UP000034196">
    <property type="component" value="Unassembled WGS sequence"/>
</dbReference>
<comment type="caution">
    <text evidence="2">The sequence shown here is derived from an EMBL/GenBank/DDBJ whole genome shotgun (WGS) entry which is preliminary data.</text>
</comment>
<accession>A0A1J4NK54</accession>
<evidence type="ECO:0000313" key="3">
    <source>
        <dbReference type="Proteomes" id="UP000034196"/>
    </source>
</evidence>
<gene>
    <name evidence="2" type="ORF">WN71_037820</name>
</gene>
<keyword evidence="3" id="KW-1185">Reference proteome</keyword>
<feature type="compositionally biased region" description="Pro residues" evidence="1">
    <location>
        <begin position="205"/>
        <end position="214"/>
    </location>
</feature>
<organism evidence="2 3">
    <name type="scientific">Streptomyces mangrovisoli</name>
    <dbReference type="NCBI Taxonomy" id="1428628"/>
    <lineage>
        <taxon>Bacteria</taxon>
        <taxon>Bacillati</taxon>
        <taxon>Actinomycetota</taxon>
        <taxon>Actinomycetes</taxon>
        <taxon>Kitasatosporales</taxon>
        <taxon>Streptomycetaceae</taxon>
        <taxon>Streptomyces</taxon>
    </lineage>
</organism>